<dbReference type="HOGENOM" id="CLU_3388944_0_0_11"/>
<dbReference type="KEGG" id="cgo:Corgl_0030"/>
<dbReference type="AlphaFoldDB" id="F2N6W0"/>
<organism evidence="1 2">
    <name type="scientific">Coriobacterium glomerans (strain ATCC 49209 / DSM 20642 / JCM 10262 / PW2)</name>
    <dbReference type="NCBI Taxonomy" id="700015"/>
    <lineage>
        <taxon>Bacteria</taxon>
        <taxon>Bacillati</taxon>
        <taxon>Actinomycetota</taxon>
        <taxon>Coriobacteriia</taxon>
        <taxon>Coriobacteriales</taxon>
        <taxon>Coriobacteriaceae</taxon>
        <taxon>Coriobacterium</taxon>
    </lineage>
</organism>
<name>F2N6W0_CORGP</name>
<keyword evidence="2" id="KW-1185">Reference proteome</keyword>
<proteinExistence type="predicted"/>
<evidence type="ECO:0000313" key="2">
    <source>
        <dbReference type="Proteomes" id="UP000006851"/>
    </source>
</evidence>
<sequence>MAADYYDCALDELAGRPWPPNVDNPRKTTVDQ</sequence>
<evidence type="ECO:0000313" key="1">
    <source>
        <dbReference type="EMBL" id="AEB06159.1"/>
    </source>
</evidence>
<accession>F2N6W0</accession>
<protein>
    <submittedName>
        <fullName evidence="1">Uncharacterized protein</fullName>
    </submittedName>
</protein>
<gene>
    <name evidence="1" type="ordered locus">Corgl_0030</name>
</gene>
<dbReference type="EMBL" id="CP002628">
    <property type="protein sequence ID" value="AEB06159.1"/>
    <property type="molecule type" value="Genomic_DNA"/>
</dbReference>
<reference evidence="2" key="1">
    <citation type="journal article" date="2013" name="Stand. Genomic Sci.">
        <title>Complete genome sequence of Coriobacterium glomerans type strain (PW2(T)) from the midgut of Pyrrhocoris apterus L. (red soldier bug).</title>
        <authorList>
            <person name="Stackebrandt E."/>
            <person name="Zeytun A."/>
            <person name="Lapidus A."/>
            <person name="Nolan M."/>
            <person name="Lucas S."/>
            <person name="Hammon N."/>
            <person name="Deshpande S."/>
            <person name="Cheng J.F."/>
            <person name="Tapia R."/>
            <person name="Goodwin L.A."/>
            <person name="Pitluck S."/>
            <person name="Liolios K."/>
            <person name="Pagani I."/>
            <person name="Ivanova N."/>
            <person name="Mavromatis K."/>
            <person name="Mikhailova N."/>
            <person name="Huntemann M."/>
            <person name="Pati A."/>
            <person name="Chen A."/>
            <person name="Palaniappan K."/>
            <person name="Chang Y.J."/>
            <person name="Land M."/>
            <person name="Hauser L."/>
            <person name="Rohde M."/>
            <person name="Pukall R."/>
            <person name="Goker M."/>
            <person name="Detter J.C."/>
            <person name="Woyke T."/>
            <person name="Bristow J."/>
            <person name="Eisen J.A."/>
            <person name="Markowitz V."/>
            <person name="Hugenholtz P."/>
            <person name="Kyrpides N.C."/>
            <person name="Klenk H.P."/>
        </authorList>
    </citation>
    <scope>NUCLEOTIDE SEQUENCE</scope>
    <source>
        <strain evidence="2">ATCC 49209 / DSM 20642 / JCM 10262 / PW2</strain>
    </source>
</reference>
<dbReference type="Proteomes" id="UP000006851">
    <property type="component" value="Chromosome"/>
</dbReference>